<reference evidence="2" key="1">
    <citation type="submission" date="2013-05" db="EMBL/GenBank/DDBJ databases">
        <title>The Genome sequence of Mucor circinelloides f. circinelloides 1006PhL.</title>
        <authorList>
            <consortium name="The Broad Institute Genomics Platform"/>
            <person name="Cuomo C."/>
            <person name="Earl A."/>
            <person name="Findley K."/>
            <person name="Lee S.C."/>
            <person name="Walker B."/>
            <person name="Young S."/>
            <person name="Zeng Q."/>
            <person name="Gargeya S."/>
            <person name="Fitzgerald M."/>
            <person name="Haas B."/>
            <person name="Abouelleil A."/>
            <person name="Allen A.W."/>
            <person name="Alvarado L."/>
            <person name="Arachchi H.M."/>
            <person name="Berlin A.M."/>
            <person name="Chapman S.B."/>
            <person name="Gainer-Dewar J."/>
            <person name="Goldberg J."/>
            <person name="Griggs A."/>
            <person name="Gujja S."/>
            <person name="Hansen M."/>
            <person name="Howarth C."/>
            <person name="Imamovic A."/>
            <person name="Ireland A."/>
            <person name="Larimer J."/>
            <person name="McCowan C."/>
            <person name="Murphy C."/>
            <person name="Pearson M."/>
            <person name="Poon T.W."/>
            <person name="Priest M."/>
            <person name="Roberts A."/>
            <person name="Saif S."/>
            <person name="Shea T."/>
            <person name="Sisk P."/>
            <person name="Sykes S."/>
            <person name="Wortman J."/>
            <person name="Nusbaum C."/>
            <person name="Birren B."/>
        </authorList>
    </citation>
    <scope>NUCLEOTIDE SEQUENCE [LARGE SCALE GENOMIC DNA]</scope>
    <source>
        <strain evidence="2">1006PhL</strain>
    </source>
</reference>
<protein>
    <submittedName>
        <fullName evidence="1">Uncharacterized protein</fullName>
    </submittedName>
</protein>
<evidence type="ECO:0000313" key="2">
    <source>
        <dbReference type="Proteomes" id="UP000014254"/>
    </source>
</evidence>
<dbReference type="Proteomes" id="UP000014254">
    <property type="component" value="Unassembled WGS sequence"/>
</dbReference>
<dbReference type="InParanoid" id="S2IU20"/>
<dbReference type="EMBL" id="KE124205">
    <property type="protein sequence ID" value="EPB81146.1"/>
    <property type="molecule type" value="Genomic_DNA"/>
</dbReference>
<sequence length="88" mass="10441">MYSTLRIKGAARTLNKAKRNQKRVKTPTLFGRDTSVHQRQPYQRFNICRLDNEPVTTYNQLKYKFLKKLFPGVSSAITFSKKYLEHHH</sequence>
<dbReference type="AlphaFoldDB" id="S2IU20"/>
<gene>
    <name evidence="1" type="ORF">HMPREF1544_12142</name>
</gene>
<organism evidence="1 2">
    <name type="scientific">Mucor circinelloides f. circinelloides (strain 1006PhL)</name>
    <name type="common">Mucormycosis agent</name>
    <name type="synonym">Calyptromyces circinelloides</name>
    <dbReference type="NCBI Taxonomy" id="1220926"/>
    <lineage>
        <taxon>Eukaryota</taxon>
        <taxon>Fungi</taxon>
        <taxon>Fungi incertae sedis</taxon>
        <taxon>Mucoromycota</taxon>
        <taxon>Mucoromycotina</taxon>
        <taxon>Mucoromycetes</taxon>
        <taxon>Mucorales</taxon>
        <taxon>Mucorineae</taxon>
        <taxon>Mucoraceae</taxon>
        <taxon>Mucor</taxon>
    </lineage>
</organism>
<name>S2IU20_MUCC1</name>
<dbReference type="VEuPathDB" id="FungiDB:HMPREF1544_12142"/>
<accession>S2IU20</accession>
<proteinExistence type="predicted"/>
<evidence type="ECO:0000313" key="1">
    <source>
        <dbReference type="EMBL" id="EPB81146.1"/>
    </source>
</evidence>
<keyword evidence="2" id="KW-1185">Reference proteome</keyword>